<dbReference type="SMART" id="SM00298">
    <property type="entry name" value="CHROMO"/>
    <property type="match status" value="1"/>
</dbReference>
<keyword evidence="2" id="KW-0645">Protease</keyword>
<keyword evidence="7" id="KW-0229">DNA integration</keyword>
<evidence type="ECO:0000259" key="13">
    <source>
        <dbReference type="PROSITE" id="PS50013"/>
    </source>
</evidence>
<feature type="region of interest" description="Disordered" evidence="12">
    <location>
        <begin position="487"/>
        <end position="510"/>
    </location>
</feature>
<dbReference type="GeneID" id="69015517"/>
<dbReference type="GO" id="GO:0046872">
    <property type="term" value="F:metal ion binding"/>
    <property type="evidence" value="ECO:0007669"/>
    <property type="project" value="UniProtKB-KW"/>
</dbReference>
<evidence type="ECO:0000256" key="12">
    <source>
        <dbReference type="SAM" id="MobiDB-lite"/>
    </source>
</evidence>
<dbReference type="GO" id="GO:0006508">
    <property type="term" value="P:proteolysis"/>
    <property type="evidence" value="ECO:0007669"/>
    <property type="project" value="UniProtKB-KW"/>
</dbReference>
<gene>
    <name evidence="14" type="ORF">GCG54_00008376</name>
</gene>
<dbReference type="PANTHER" id="PTHR37984">
    <property type="entry name" value="PROTEIN CBG26694"/>
    <property type="match status" value="1"/>
</dbReference>
<protein>
    <submittedName>
        <fullName evidence="14">Transposon Tf2-11 polyprotein</fullName>
    </submittedName>
</protein>
<dbReference type="InterPro" id="IPR000953">
    <property type="entry name" value="Chromo/chromo_shadow_dom"/>
</dbReference>
<dbReference type="PROSITE" id="PS50013">
    <property type="entry name" value="CHROMO_2"/>
    <property type="match status" value="1"/>
</dbReference>
<dbReference type="CDD" id="cd00024">
    <property type="entry name" value="CD_CSD"/>
    <property type="match status" value="1"/>
</dbReference>
<dbReference type="GO" id="GO:0015074">
    <property type="term" value="P:DNA integration"/>
    <property type="evidence" value="ECO:0007669"/>
    <property type="project" value="UniProtKB-KW"/>
</dbReference>
<dbReference type="GO" id="GO:0003887">
    <property type="term" value="F:DNA-directed DNA polymerase activity"/>
    <property type="evidence" value="ECO:0007669"/>
    <property type="project" value="UniProtKB-KW"/>
</dbReference>
<keyword evidence="9" id="KW-0548">Nucleotidyltransferase</keyword>
<keyword evidence="9" id="KW-0239">DNA-directed DNA polymerase</keyword>
<dbReference type="InterPro" id="IPR050951">
    <property type="entry name" value="Retrovirus_Pol_polyprotein"/>
</dbReference>
<dbReference type="Pfam" id="PF17921">
    <property type="entry name" value="Integrase_H2C2"/>
    <property type="match status" value="1"/>
</dbReference>
<feature type="domain" description="Chromo" evidence="13">
    <location>
        <begin position="439"/>
        <end position="502"/>
    </location>
</feature>
<dbReference type="PANTHER" id="PTHR37984:SF5">
    <property type="entry name" value="PROTEIN NYNRIN-LIKE"/>
    <property type="match status" value="1"/>
</dbReference>
<dbReference type="GO" id="GO:0003677">
    <property type="term" value="F:DNA binding"/>
    <property type="evidence" value="ECO:0007669"/>
    <property type="project" value="UniProtKB-KW"/>
</dbReference>
<reference evidence="14" key="1">
    <citation type="journal article" date="2020" name="Phytopathology">
        <title>Genome sequence and comparative analysis of Colletotrichum gloeosporioides isolated from Liriodendron leaves.</title>
        <authorList>
            <person name="Fu F.F."/>
            <person name="Hao Z."/>
            <person name="Wang P."/>
            <person name="Lu Y."/>
            <person name="Xue L.J."/>
            <person name="Wei G."/>
            <person name="Tian Y."/>
            <person name="Baishi H."/>
            <person name="Xu H."/>
            <person name="Shi J."/>
            <person name="Cheng T."/>
            <person name="Wang G."/>
            <person name="Yi Y."/>
            <person name="Chen J."/>
        </authorList>
    </citation>
    <scope>NUCLEOTIDE SEQUENCE</scope>
    <source>
        <strain evidence="14">Lc1</strain>
    </source>
</reference>
<keyword evidence="15" id="KW-1185">Reference proteome</keyword>
<dbReference type="GO" id="GO:0004190">
    <property type="term" value="F:aspartic-type endopeptidase activity"/>
    <property type="evidence" value="ECO:0007669"/>
    <property type="project" value="UniProtKB-KW"/>
</dbReference>
<dbReference type="Pfam" id="PF24626">
    <property type="entry name" value="SH3_Tf2-1"/>
    <property type="match status" value="1"/>
</dbReference>
<evidence type="ECO:0000313" key="14">
    <source>
        <dbReference type="EMBL" id="KAF3803874.1"/>
    </source>
</evidence>
<evidence type="ECO:0000256" key="10">
    <source>
        <dbReference type="ARBA" id="ARBA00023125"/>
    </source>
</evidence>
<evidence type="ECO:0000256" key="7">
    <source>
        <dbReference type="ARBA" id="ARBA00022908"/>
    </source>
</evidence>
<evidence type="ECO:0000256" key="5">
    <source>
        <dbReference type="ARBA" id="ARBA00022801"/>
    </source>
</evidence>
<evidence type="ECO:0000256" key="4">
    <source>
        <dbReference type="ARBA" id="ARBA00022750"/>
    </source>
</evidence>
<dbReference type="EMBL" id="WVTB01000052">
    <property type="protein sequence ID" value="KAF3803874.1"/>
    <property type="molecule type" value="Genomic_DNA"/>
</dbReference>
<comment type="subunit">
    <text evidence="1">Component of the NuA4 histone acetyltransferase complex.</text>
</comment>
<dbReference type="Gene3D" id="2.40.50.40">
    <property type="match status" value="1"/>
</dbReference>
<dbReference type="InterPro" id="IPR023780">
    <property type="entry name" value="Chromo_domain"/>
</dbReference>
<comment type="caution">
    <text evidence="14">The sequence shown here is derived from an EMBL/GenBank/DDBJ whole genome shotgun (WGS) entry which is preliminary data.</text>
</comment>
<dbReference type="RefSeq" id="XP_045263033.1">
    <property type="nucleotide sequence ID" value="XM_045408343.1"/>
</dbReference>
<evidence type="ECO:0000256" key="6">
    <source>
        <dbReference type="ARBA" id="ARBA00022842"/>
    </source>
</evidence>
<dbReference type="Gene3D" id="1.10.340.70">
    <property type="match status" value="1"/>
</dbReference>
<dbReference type="InterPro" id="IPR056924">
    <property type="entry name" value="SH3_Tf2-1"/>
</dbReference>
<evidence type="ECO:0000256" key="8">
    <source>
        <dbReference type="ARBA" id="ARBA00022918"/>
    </source>
</evidence>
<keyword evidence="10" id="KW-0238">DNA-binding</keyword>
<keyword evidence="8" id="KW-0695">RNA-directed DNA polymerase</keyword>
<dbReference type="GO" id="GO:0006310">
    <property type="term" value="P:DNA recombination"/>
    <property type="evidence" value="ECO:0007669"/>
    <property type="project" value="UniProtKB-KW"/>
</dbReference>
<dbReference type="GO" id="GO:0006338">
    <property type="term" value="P:chromatin remodeling"/>
    <property type="evidence" value="ECO:0007669"/>
    <property type="project" value="UniProtKB-ARBA"/>
</dbReference>
<evidence type="ECO:0000256" key="1">
    <source>
        <dbReference type="ARBA" id="ARBA00011353"/>
    </source>
</evidence>
<accession>A0A8H4CHF8</accession>
<keyword evidence="9" id="KW-0808">Transferase</keyword>
<evidence type="ECO:0000256" key="9">
    <source>
        <dbReference type="ARBA" id="ARBA00022932"/>
    </source>
</evidence>
<evidence type="ECO:0000256" key="3">
    <source>
        <dbReference type="ARBA" id="ARBA00022723"/>
    </source>
</evidence>
<evidence type="ECO:0000313" key="15">
    <source>
        <dbReference type="Proteomes" id="UP000613401"/>
    </source>
</evidence>
<keyword evidence="11" id="KW-0233">DNA recombination</keyword>
<proteinExistence type="predicted"/>
<dbReference type="GO" id="GO:0003964">
    <property type="term" value="F:RNA-directed DNA polymerase activity"/>
    <property type="evidence" value="ECO:0007669"/>
    <property type="project" value="UniProtKB-KW"/>
</dbReference>
<organism evidence="14 15">
    <name type="scientific">Colletotrichum gloeosporioides</name>
    <name type="common">Anthracnose fungus</name>
    <name type="synonym">Glomerella cingulata</name>
    <dbReference type="NCBI Taxonomy" id="474922"/>
    <lineage>
        <taxon>Eukaryota</taxon>
        <taxon>Fungi</taxon>
        <taxon>Dikarya</taxon>
        <taxon>Ascomycota</taxon>
        <taxon>Pezizomycotina</taxon>
        <taxon>Sordariomycetes</taxon>
        <taxon>Hypocreomycetidae</taxon>
        <taxon>Glomerellales</taxon>
        <taxon>Glomerellaceae</taxon>
        <taxon>Colletotrichum</taxon>
        <taxon>Colletotrichum gloeosporioides species complex</taxon>
    </lineage>
</organism>
<keyword evidence="4" id="KW-0064">Aspartyl protease</keyword>
<name>A0A8H4CHF8_COLGL</name>
<keyword evidence="6" id="KW-0460">Magnesium</keyword>
<dbReference type="InterPro" id="IPR041588">
    <property type="entry name" value="Integrase_H2C2"/>
</dbReference>
<dbReference type="Pfam" id="PF00385">
    <property type="entry name" value="Chromo"/>
    <property type="match status" value="1"/>
</dbReference>
<dbReference type="SUPFAM" id="SSF54160">
    <property type="entry name" value="Chromo domain-like"/>
    <property type="match status" value="1"/>
</dbReference>
<evidence type="ECO:0000256" key="2">
    <source>
        <dbReference type="ARBA" id="ARBA00022670"/>
    </source>
</evidence>
<dbReference type="InterPro" id="IPR016197">
    <property type="entry name" value="Chromo-like_dom_sf"/>
</dbReference>
<keyword evidence="3" id="KW-0479">Metal-binding</keyword>
<keyword evidence="5" id="KW-0378">Hydrolase</keyword>
<reference evidence="14" key="2">
    <citation type="submission" date="2020-03" db="EMBL/GenBank/DDBJ databases">
        <authorList>
            <person name="Fu F.-F."/>
            <person name="Chen J."/>
        </authorList>
    </citation>
    <scope>NUCLEOTIDE SEQUENCE</scope>
    <source>
        <strain evidence="14">Lc1</strain>
    </source>
</reference>
<sequence>MQQTTLFTTDRRRANLRLVLAAEFLCQFQLLYIHIPGVTNVVADMLSRIPSGNDHPDPEEPGQLDKIWDESAIYWSTDVGISPEMRKRIRRGYKDVPKWKGYIDMLKTADPDFHLPFNLDQGLLYFVETSGKQKLCVPNEVAQDLIAAAHDENQHYGDKRVWYELQDKFVINNMMTKIKKYRKTCPVCGPLGKDRGKPIGSLQPIITPPIPFHTITMDFITGLPEVSADNTIWKLPGFAFYDSVMTVTDKFSKSTMIVPGNTSYTAAEWALNNAYVATIKCSPNELVYGFKTNGPLDLLGDVNIISNRDLLQEEAKISIAEGQMHMKQIFDKEHRHIVFGPGDFVHLRLGKGYRLPGKPSPKTSPQYTEPIKVLERVGPLAYRLDLPPTMNVHPVISIAYLIPATNPQDDPFRRTPLPAIPVDVDDPRQAEWRDWFAHYEIERILDKRVLRRGRGSSKTQYLIKWKDFPHFHNVWMDADAMEANEGIAGRQSEKERQTKAQRRNNPPAHI</sequence>
<evidence type="ECO:0000256" key="11">
    <source>
        <dbReference type="ARBA" id="ARBA00023172"/>
    </source>
</evidence>
<dbReference type="Proteomes" id="UP000613401">
    <property type="component" value="Unassembled WGS sequence"/>
</dbReference>
<dbReference type="AlphaFoldDB" id="A0A8H4CHF8"/>